<gene>
    <name evidence="1" type="ORF">SARC_17627</name>
</gene>
<sequence>MYQRNYTLAIANYTTILNGEVLSMFDTEKKSYQPTHLAVLFEVMKRVRPKIAFSDVLSCVYRWLLSYAMVVQ</sequence>
<name>A0A0L0EZC7_9EUKA</name>
<protein>
    <submittedName>
        <fullName evidence="1">Uncharacterized protein</fullName>
    </submittedName>
</protein>
<feature type="non-terminal residue" evidence="1">
    <location>
        <position position="72"/>
    </location>
</feature>
<evidence type="ECO:0000313" key="1">
    <source>
        <dbReference type="EMBL" id="KNC69855.1"/>
    </source>
</evidence>
<accession>A0A0L0EZC7</accession>
<dbReference type="RefSeq" id="XP_014143757.1">
    <property type="nucleotide sequence ID" value="XM_014288282.1"/>
</dbReference>
<proteinExistence type="predicted"/>
<evidence type="ECO:0000313" key="2">
    <source>
        <dbReference type="Proteomes" id="UP000054560"/>
    </source>
</evidence>
<keyword evidence="2" id="KW-1185">Reference proteome</keyword>
<reference evidence="1 2" key="1">
    <citation type="submission" date="2011-02" db="EMBL/GenBank/DDBJ databases">
        <title>The Genome Sequence of Sphaeroforma arctica JP610.</title>
        <authorList>
            <consortium name="The Broad Institute Genome Sequencing Platform"/>
            <person name="Russ C."/>
            <person name="Cuomo C."/>
            <person name="Young S.K."/>
            <person name="Zeng Q."/>
            <person name="Gargeya S."/>
            <person name="Alvarado L."/>
            <person name="Berlin A."/>
            <person name="Chapman S.B."/>
            <person name="Chen Z."/>
            <person name="Freedman E."/>
            <person name="Gellesch M."/>
            <person name="Goldberg J."/>
            <person name="Griggs A."/>
            <person name="Gujja S."/>
            <person name="Heilman E."/>
            <person name="Heiman D."/>
            <person name="Howarth C."/>
            <person name="Mehta T."/>
            <person name="Neiman D."/>
            <person name="Pearson M."/>
            <person name="Roberts A."/>
            <person name="Saif S."/>
            <person name="Shea T."/>
            <person name="Shenoy N."/>
            <person name="Sisk P."/>
            <person name="Stolte C."/>
            <person name="Sykes S."/>
            <person name="White J."/>
            <person name="Yandava C."/>
            <person name="Burger G."/>
            <person name="Gray M.W."/>
            <person name="Holland P.W.H."/>
            <person name="King N."/>
            <person name="Lang F.B.F."/>
            <person name="Roger A.J."/>
            <person name="Ruiz-Trillo I."/>
            <person name="Haas B."/>
            <person name="Nusbaum C."/>
            <person name="Birren B."/>
        </authorList>
    </citation>
    <scope>NUCLEOTIDE SEQUENCE [LARGE SCALE GENOMIC DNA]</scope>
    <source>
        <strain evidence="1 2">JP610</strain>
    </source>
</reference>
<dbReference type="Proteomes" id="UP000054560">
    <property type="component" value="Unassembled WGS sequence"/>
</dbReference>
<dbReference type="EMBL" id="KQ253054">
    <property type="protein sequence ID" value="KNC69855.1"/>
    <property type="molecule type" value="Genomic_DNA"/>
</dbReference>
<dbReference type="AlphaFoldDB" id="A0A0L0EZC7"/>
<organism evidence="1 2">
    <name type="scientific">Sphaeroforma arctica JP610</name>
    <dbReference type="NCBI Taxonomy" id="667725"/>
    <lineage>
        <taxon>Eukaryota</taxon>
        <taxon>Ichthyosporea</taxon>
        <taxon>Ichthyophonida</taxon>
        <taxon>Sphaeroforma</taxon>
    </lineage>
</organism>
<dbReference type="GeneID" id="25918131"/>